<comment type="caution">
    <text evidence="1">The sequence shown here is derived from an EMBL/GenBank/DDBJ whole genome shotgun (WGS) entry which is preliminary data.</text>
</comment>
<evidence type="ECO:0000313" key="1">
    <source>
        <dbReference type="EMBL" id="KAG7050384.1"/>
    </source>
</evidence>
<dbReference type="Proteomes" id="UP000699042">
    <property type="component" value="Unassembled WGS sequence"/>
</dbReference>
<reference evidence="1" key="1">
    <citation type="submission" date="2021-05" db="EMBL/GenBank/DDBJ databases">
        <title>Comparative genomics of three Colletotrichum scovillei strains and genetic complementation revealed genes involved fungal growth and virulence on chili pepper.</title>
        <authorList>
            <person name="Hsieh D.-K."/>
            <person name="Chuang S.-C."/>
            <person name="Chen C.-Y."/>
            <person name="Chao Y.-T."/>
            <person name="Lu M.-Y.J."/>
            <person name="Lee M.-H."/>
            <person name="Shih M.-C."/>
        </authorList>
    </citation>
    <scope>NUCLEOTIDE SEQUENCE</scope>
    <source>
        <strain evidence="1">Coll-153</strain>
    </source>
</reference>
<dbReference type="EMBL" id="JAESDN010000005">
    <property type="protein sequence ID" value="KAG7050384.1"/>
    <property type="molecule type" value="Genomic_DNA"/>
</dbReference>
<proteinExistence type="predicted"/>
<evidence type="ECO:0000313" key="2">
    <source>
        <dbReference type="Proteomes" id="UP000699042"/>
    </source>
</evidence>
<keyword evidence="2" id="KW-1185">Reference proteome</keyword>
<protein>
    <submittedName>
        <fullName evidence="1">Uncharacterized protein</fullName>
    </submittedName>
</protein>
<name>A0A9P7R8D7_9PEZI</name>
<dbReference type="AlphaFoldDB" id="A0A9P7R8D7"/>
<accession>A0A9P7R8D7</accession>
<organism evidence="1 2">
    <name type="scientific">Colletotrichum scovillei</name>
    <dbReference type="NCBI Taxonomy" id="1209932"/>
    <lineage>
        <taxon>Eukaryota</taxon>
        <taxon>Fungi</taxon>
        <taxon>Dikarya</taxon>
        <taxon>Ascomycota</taxon>
        <taxon>Pezizomycotina</taxon>
        <taxon>Sordariomycetes</taxon>
        <taxon>Hypocreomycetidae</taxon>
        <taxon>Glomerellales</taxon>
        <taxon>Glomerellaceae</taxon>
        <taxon>Colletotrichum</taxon>
        <taxon>Colletotrichum acutatum species complex</taxon>
    </lineage>
</organism>
<sequence length="29" mass="3457">MHPHPQDRIVFCLQETAGVRPLQWHLLHP</sequence>
<gene>
    <name evidence="1" type="ORF">JMJ77_013135</name>
</gene>